<organism evidence="1">
    <name type="scientific">Candidatus Kentrum sp. LPFa</name>
    <dbReference type="NCBI Taxonomy" id="2126335"/>
    <lineage>
        <taxon>Bacteria</taxon>
        <taxon>Pseudomonadati</taxon>
        <taxon>Pseudomonadota</taxon>
        <taxon>Gammaproteobacteria</taxon>
        <taxon>Candidatus Kentrum</taxon>
    </lineage>
</organism>
<evidence type="ECO:0000313" key="1">
    <source>
        <dbReference type="EMBL" id="VFK10804.1"/>
    </source>
</evidence>
<dbReference type="Gene3D" id="3.30.160.250">
    <property type="match status" value="1"/>
</dbReference>
<dbReference type="AlphaFoldDB" id="A0A450W169"/>
<accession>A0A450W169</accession>
<proteinExistence type="predicted"/>
<reference evidence="1" key="1">
    <citation type="submission" date="2019-02" db="EMBL/GenBank/DDBJ databases">
        <authorList>
            <person name="Gruber-Vodicka R. H."/>
            <person name="Seah K. B. B."/>
        </authorList>
    </citation>
    <scope>NUCLEOTIDE SEQUENCE</scope>
    <source>
        <strain evidence="1">BECK_S313</strain>
    </source>
</reference>
<dbReference type="EMBL" id="CAADFK010000016">
    <property type="protein sequence ID" value="VFK10804.1"/>
    <property type="molecule type" value="Genomic_DNA"/>
</dbReference>
<dbReference type="SUPFAM" id="SSF143100">
    <property type="entry name" value="TTHA1013/TTHA0281-like"/>
    <property type="match status" value="1"/>
</dbReference>
<sequence>MFSVKTSSSFTKAIKRLSKKYPNAPKDVLRIVDSLESGNFYRECNTGILSACLQSPHTVLGSKKGETRQISSNLLPCIGIKNPEYIKMRKKHREAIKLMFSAPVRVKQDGKWFISSCHPLDVYSQGATRQEAIRNIEEALKFFIESCLERGTLEQVFRESGFKVTHEIDIGEAINDLDLMVNVPLPMVTGNVSQTYAN</sequence>
<protein>
    <submittedName>
        <fullName evidence="1">Predicted nuclease of the RNAse H fold, HicB family</fullName>
    </submittedName>
</protein>
<name>A0A450W169_9GAMM</name>
<dbReference type="InterPro" id="IPR035069">
    <property type="entry name" value="TTHA1013/TTHA0281-like"/>
</dbReference>
<gene>
    <name evidence="1" type="ORF">BECKLPF1236B_GA0070989_101616</name>
</gene>